<keyword evidence="5" id="KW-1133">Transmembrane helix</keyword>
<keyword evidence="5" id="KW-0812">Transmembrane</keyword>
<dbReference type="Gene3D" id="2.60.40.10">
    <property type="entry name" value="Immunoglobulins"/>
    <property type="match status" value="3"/>
</dbReference>
<evidence type="ECO:0000256" key="3">
    <source>
        <dbReference type="ARBA" id="ARBA00023180"/>
    </source>
</evidence>
<dbReference type="SUPFAM" id="SSF49265">
    <property type="entry name" value="Fibronectin type III"/>
    <property type="match status" value="5"/>
</dbReference>
<evidence type="ECO:0000313" key="8">
    <source>
        <dbReference type="Proteomes" id="UP001149090"/>
    </source>
</evidence>
<sequence>MRKGSLFSIFLLIFATNILFTFMGIKSAEFVWVNTTTFANLGTDPNIDRFGDSVSFYSDKIAVGVPYAKIGSTDNVGRVDIFEFISGTWQYTQSLNMTDDGSAEISGMLWGYSVSISDSYLVVGAPHNTNPGRVYFYDYDSGSFVFNEYINAGFSADQFGTSVYLDGTKVAVGAPGNASSQGAVYIYENSGSSWSSIQSINGQVSGEKFGMSVFLNNTDLIIGATLSQKVYRYFDDGESWVLSQTIVNPFTIGSFGASLYLYENQLMIGSTNVSSAGRAHYYERPDSSSDFSLVANFTSGATTTDLFGQSVAISGEFLIVGAPNFNSQNGLCFFYENIEGTWQNVGNLSAPNPQPNSEFGRSISPYGIDLVIGQPAYDDPITFNADVGRAYSFERYVTPQTLDLSCDSLFSEFQCYWSKVEAGLIYNMSYNGTYFQRNATDFTDFNSTTVTELFSSPNYSDVYGNEYYEIYIQAINTTTGLKGDFSSVSLTTRIDAPTITDISIQNMYSISLTWDVPNVQYISGDPNLDHYQIVYNASGIESQTETALNTDTTHLISSLVNNTNYSVYISACRTSACEGDDEGEVSSESIYTWFGYVENFNCTISNVITIDCIWDAPYGTRPPTEYILYYQNQATSESGSFTIPDLSKSFDVNDQNQNYTVKIQACDSYGNCGPNVTQDVRTLLPQVIISTADAGVEEFNVSFVDISGAVKYQVSLDNSSSWQDFTSENDVGGTFTGIVSGISGNIQYNVTVRACGDSSCDFTGDASEVEYLTPDLGVVTNLDCTGISTGFNCTWSGLVYTTGLEGYGFQYGETFECLTPDTTTIQKTQMQGDLLLDIIIFASSDSVNCEYQTYSGANETTSVTTLPLQAPVITSYVELIEELDIYFDEVQGALGYQISTDDGSTWENFTADYCGFELGFEEETGRYGAGTPCEGDKTGLAGNQAMEVKLRACADTACTDSLAGPASNATTMKTRLGDITGLSCTPEITGFSCNWDALTLAAGLVKYKLTYDGSEICVDNGTTTVNKTQLVGDHNFTITVLASASSTCSSDTYSGDASTTYVTSIELQKPSISQSENGTQDLVVDFQKVDGAEGYQVSKDDGSTWEGFTSTQIGETNVRGVQTNVSGNVNYYVRARACADTNCTDNIAGPASDMHVYVLKLGNITGLSCVTEPLGFTCSWDELTYAEGVEKYGLIYGEELECVENGTTSKTLNGLPPLTEYAIEVFAAADEDCDINHEYAGYPSETSVTTDVLPAPQNVEGISGEVETLSVTFDTVDQAVSYAISHDNGNSWENFTSLNNYTTYWRGDEDGFDGNVGYSVKVRACADTNCSDEMMGNISSSVQIEPRLGNITGLACTAFHAGFNCSWDAIVLDAGLNGYAVEYNYAGGQDLCNEKEKTDFSVEGIPGGVEYTITVNASADIECNENEFSGYSSQTQVFVPGIEAPEILNYIIGDFGSGQITINFTRVDGAQGYLITLDGVTWEYFTHLFNSTTYSWGIKNNVPGNVDLSVQVRGCTTADCNVTLAGPPSTVVPLKIALGSLTGFSCSSLISGFNCSWNQEAETEGLFGYLFSYNETSLCLLPNQTVVTVRELPGSALYLISVSAASNAGCVYNEYSSPKAMRLLVTTPLSIPMFWNYYSGVESFTFLFSNIPENHGYLMTLDGGENWEQFTPWWEDTHLEYSVTGLIGNQEYDLAIRACANDSCSMSIIGPSSSAVSFRPSLGIVPSLSCQALEGGFSCTWQTIAHAKNVYKYTFIYGTTRVCLANGSTSHSVTNLPGSAFYNIYVSASATTDCTSSAFSGPNTTTSVTTLFSSPANISVQIGVQTLIVTFNSVLGAHDYALTLDGGSTWMVFDSFQNSNGITTATITGLAGNLLYSAQIAACGDAACSVALLGPSSSSFSARLQLGSVTDLSCSASSTSSLSCSWTPPSLGAGVAGYLVQLNSSLSSKCLSPSVTATVFDNLSPASLYLVSVQASATASCSSSSYSSQYTSFSIHTSPNETSSSSSSTRDKILIASVVVTILVAIILIIIAVFRHQHKKSHSHDKGDDLEMK</sequence>
<dbReference type="PANTHER" id="PTHR36220:SF1">
    <property type="entry name" value="GAMMA TUBULIN COMPLEX COMPONENT C-TERMINAL DOMAIN-CONTAINING PROTEIN"/>
    <property type="match status" value="1"/>
</dbReference>
<organism evidence="7 8">
    <name type="scientific">Anaeramoeba ignava</name>
    <name type="common">Anaerobic marine amoeba</name>
    <dbReference type="NCBI Taxonomy" id="1746090"/>
    <lineage>
        <taxon>Eukaryota</taxon>
        <taxon>Metamonada</taxon>
        <taxon>Anaeramoebidae</taxon>
        <taxon>Anaeramoeba</taxon>
    </lineage>
</organism>
<dbReference type="PROSITE" id="PS50853">
    <property type="entry name" value="FN3"/>
    <property type="match status" value="2"/>
</dbReference>
<evidence type="ECO:0000256" key="2">
    <source>
        <dbReference type="ARBA" id="ARBA00022737"/>
    </source>
</evidence>
<evidence type="ECO:0000259" key="6">
    <source>
        <dbReference type="PROSITE" id="PS50853"/>
    </source>
</evidence>
<dbReference type="CDD" id="cd00063">
    <property type="entry name" value="FN3"/>
    <property type="match status" value="1"/>
</dbReference>
<feature type="domain" description="Fibronectin type-III" evidence="6">
    <location>
        <begin position="1908"/>
        <end position="2000"/>
    </location>
</feature>
<accession>A0A9Q0RGB0</accession>
<gene>
    <name evidence="7" type="ORF">M0811_05663</name>
</gene>
<dbReference type="InterPro" id="IPR013783">
    <property type="entry name" value="Ig-like_fold"/>
</dbReference>
<keyword evidence="8" id="KW-1185">Reference proteome</keyword>
<dbReference type="InterPro" id="IPR036116">
    <property type="entry name" value="FN3_sf"/>
</dbReference>
<dbReference type="Pfam" id="PF00041">
    <property type="entry name" value="fn3"/>
    <property type="match status" value="1"/>
</dbReference>
<evidence type="ECO:0000256" key="5">
    <source>
        <dbReference type="SAM" id="Phobius"/>
    </source>
</evidence>
<dbReference type="Gene3D" id="2.130.10.130">
    <property type="entry name" value="Integrin alpha, N-terminal"/>
    <property type="match status" value="2"/>
</dbReference>
<dbReference type="Pfam" id="PF14312">
    <property type="entry name" value="FG-GAP_2"/>
    <property type="match status" value="1"/>
</dbReference>
<dbReference type="SMART" id="SM00060">
    <property type="entry name" value="FN3"/>
    <property type="match status" value="7"/>
</dbReference>
<dbReference type="InterPro" id="IPR003961">
    <property type="entry name" value="FN3_dom"/>
</dbReference>
<proteinExistence type="predicted"/>
<dbReference type="EMBL" id="JAPDFW010000057">
    <property type="protein sequence ID" value="KAJ5077564.1"/>
    <property type="molecule type" value="Genomic_DNA"/>
</dbReference>
<feature type="repeat" description="FG-GAP" evidence="4">
    <location>
        <begin position="145"/>
        <end position="196"/>
    </location>
</feature>
<keyword evidence="2" id="KW-0677">Repeat</keyword>
<feature type="domain" description="Fibronectin type-III" evidence="6">
    <location>
        <begin position="493"/>
        <end position="595"/>
    </location>
</feature>
<reference evidence="7" key="1">
    <citation type="submission" date="2022-10" db="EMBL/GenBank/DDBJ databases">
        <title>Novel sulphate-reducing endosymbionts in the free-living metamonad Anaeramoeba.</title>
        <authorList>
            <person name="Jerlstrom-Hultqvist J."/>
            <person name="Cepicka I."/>
            <person name="Gallot-Lavallee L."/>
            <person name="Salas-Leiva D."/>
            <person name="Curtis B.A."/>
            <person name="Zahonova K."/>
            <person name="Pipaliya S."/>
            <person name="Dacks J."/>
            <person name="Roger A.J."/>
        </authorList>
    </citation>
    <scope>NUCLEOTIDE SEQUENCE</scope>
    <source>
        <strain evidence="7">BMAN</strain>
    </source>
</reference>
<evidence type="ECO:0000256" key="4">
    <source>
        <dbReference type="PROSITE-ProRule" id="PRU00803"/>
    </source>
</evidence>
<keyword evidence="5" id="KW-0472">Membrane</keyword>
<dbReference type="GO" id="GO:0007229">
    <property type="term" value="P:integrin-mediated signaling pathway"/>
    <property type="evidence" value="ECO:0007669"/>
    <property type="project" value="UniProtKB-KW"/>
</dbReference>
<keyword evidence="3" id="KW-0325">Glycoprotein</keyword>
<dbReference type="InterPro" id="IPR013519">
    <property type="entry name" value="Int_alpha_beta-p"/>
</dbReference>
<dbReference type="PROSITE" id="PS51470">
    <property type="entry name" value="FG_GAP"/>
    <property type="match status" value="1"/>
</dbReference>
<comment type="caution">
    <text evidence="7">The sequence shown here is derived from an EMBL/GenBank/DDBJ whole genome shotgun (WGS) entry which is preliminary data.</text>
</comment>
<dbReference type="Proteomes" id="UP001149090">
    <property type="component" value="Unassembled WGS sequence"/>
</dbReference>
<protein>
    <submittedName>
        <fullName evidence="7">Integrin alpha-l</fullName>
    </submittedName>
</protein>
<dbReference type="SMART" id="SM00191">
    <property type="entry name" value="Int_alpha"/>
    <property type="match status" value="4"/>
</dbReference>
<keyword evidence="1" id="KW-0732">Signal</keyword>
<name>A0A9Q0RGB0_ANAIG</name>
<dbReference type="InterPro" id="IPR028994">
    <property type="entry name" value="Integrin_alpha_N"/>
</dbReference>
<feature type="transmembrane region" description="Helical" evidence="5">
    <location>
        <begin position="2013"/>
        <end position="2034"/>
    </location>
</feature>
<dbReference type="PANTHER" id="PTHR36220">
    <property type="entry name" value="UNNAMED PRODUCT"/>
    <property type="match status" value="1"/>
</dbReference>
<evidence type="ECO:0000256" key="1">
    <source>
        <dbReference type="ARBA" id="ARBA00022729"/>
    </source>
</evidence>
<dbReference type="InterPro" id="IPR011043">
    <property type="entry name" value="Gal_Oxase/kelch_b-propeller"/>
</dbReference>
<dbReference type="InterPro" id="IPR013517">
    <property type="entry name" value="FG-GAP"/>
</dbReference>
<evidence type="ECO:0000313" key="7">
    <source>
        <dbReference type="EMBL" id="KAJ5077564.1"/>
    </source>
</evidence>
<keyword evidence="7" id="KW-0401">Integrin</keyword>
<dbReference type="SUPFAM" id="SSF50965">
    <property type="entry name" value="Galactose oxidase, central domain"/>
    <property type="match status" value="1"/>
</dbReference>